<reference evidence="5 6" key="1">
    <citation type="journal article" date="2020" name="ISME J.">
        <title>Comparative genomics reveals insights into cyanobacterial evolution and habitat adaptation.</title>
        <authorList>
            <person name="Chen M.Y."/>
            <person name="Teng W.K."/>
            <person name="Zhao L."/>
            <person name="Hu C.X."/>
            <person name="Zhou Y.K."/>
            <person name="Han B.P."/>
            <person name="Song L.R."/>
            <person name="Shu W.S."/>
        </authorList>
    </citation>
    <scope>NUCLEOTIDE SEQUENCE [LARGE SCALE GENOMIC DNA]</scope>
    <source>
        <strain evidence="5 6">FACHB-288</strain>
    </source>
</reference>
<keyword evidence="3 4" id="KW-0067">ATP-binding</keyword>
<keyword evidence="4" id="KW-0479">Metal-binding</keyword>
<dbReference type="PANTHER" id="PTHR23407:SF1">
    <property type="entry name" value="5-FORMYLTETRAHYDROFOLATE CYCLO-LIGASE"/>
    <property type="match status" value="1"/>
</dbReference>
<proteinExistence type="inferred from homology"/>
<dbReference type="InterPro" id="IPR024185">
    <property type="entry name" value="FTHF_cligase-like_sf"/>
</dbReference>
<evidence type="ECO:0000313" key="5">
    <source>
        <dbReference type="EMBL" id="MBD2194685.1"/>
    </source>
</evidence>
<accession>A0ABR8A5I0</accession>
<name>A0ABR8A5I0_9CYAN</name>
<dbReference type="InterPro" id="IPR002698">
    <property type="entry name" value="FTHF_cligase"/>
</dbReference>
<evidence type="ECO:0000256" key="1">
    <source>
        <dbReference type="ARBA" id="ARBA00010638"/>
    </source>
</evidence>
<gene>
    <name evidence="5" type="ORF">H6G24_04140</name>
</gene>
<dbReference type="Proteomes" id="UP000658514">
    <property type="component" value="Unassembled WGS sequence"/>
</dbReference>
<dbReference type="PIRSF" id="PIRSF006806">
    <property type="entry name" value="FTHF_cligase"/>
    <property type="match status" value="1"/>
</dbReference>
<keyword evidence="4" id="KW-0460">Magnesium</keyword>
<evidence type="ECO:0000313" key="6">
    <source>
        <dbReference type="Proteomes" id="UP000658514"/>
    </source>
</evidence>
<dbReference type="InterPro" id="IPR037171">
    <property type="entry name" value="NagB/RpiA_transferase-like"/>
</dbReference>
<dbReference type="NCBIfam" id="TIGR02727">
    <property type="entry name" value="MTHFS_bact"/>
    <property type="match status" value="1"/>
</dbReference>
<protein>
    <recommendedName>
        <fullName evidence="4">5-formyltetrahydrofolate cyclo-ligase</fullName>
        <ecNumber evidence="4">6.3.3.2</ecNumber>
    </recommendedName>
</protein>
<keyword evidence="2 4" id="KW-0547">Nucleotide-binding</keyword>
<sequence>MIVDDSQLAKTKLRRTLLKQRQLMSVNEWREKSDRICHQLQNSPLFIQAKTILAYFSFRQEPDLSPLFTNNQYRWGFPRCVGKSMYWHLWNPEDTLAIGSYGISEPHPHAPVIKPEEVDLILVPSVACDRQGYRLGYGGGYYDRLLSSPEWATKPTIGIIFDFAYLPQLPVAHWDKPLNFVVTETQYKGMGHGA</sequence>
<dbReference type="EC" id="6.3.3.2" evidence="4"/>
<dbReference type="GO" id="GO:0030272">
    <property type="term" value="F:5-formyltetrahydrofolate cyclo-ligase activity"/>
    <property type="evidence" value="ECO:0007669"/>
    <property type="project" value="UniProtKB-EC"/>
</dbReference>
<keyword evidence="5" id="KW-0436">Ligase</keyword>
<dbReference type="EMBL" id="JACJQH010000005">
    <property type="protein sequence ID" value="MBD2194685.1"/>
    <property type="molecule type" value="Genomic_DNA"/>
</dbReference>
<comment type="cofactor">
    <cofactor evidence="4">
        <name>Mg(2+)</name>
        <dbReference type="ChEBI" id="CHEBI:18420"/>
    </cofactor>
</comment>
<dbReference type="PANTHER" id="PTHR23407">
    <property type="entry name" value="ATPASE INHIBITOR/5-FORMYLTETRAHYDROFOLATE CYCLO-LIGASE"/>
    <property type="match status" value="1"/>
</dbReference>
<comment type="similarity">
    <text evidence="1 4">Belongs to the 5-formyltetrahydrofolate cyclo-ligase family.</text>
</comment>
<dbReference type="Gene3D" id="3.40.50.10420">
    <property type="entry name" value="NagB/RpiA/CoA transferase-like"/>
    <property type="match status" value="1"/>
</dbReference>
<comment type="catalytic activity">
    <reaction evidence="4">
        <text>(6S)-5-formyl-5,6,7,8-tetrahydrofolate + ATP = (6R)-5,10-methenyltetrahydrofolate + ADP + phosphate</text>
        <dbReference type="Rhea" id="RHEA:10488"/>
        <dbReference type="ChEBI" id="CHEBI:30616"/>
        <dbReference type="ChEBI" id="CHEBI:43474"/>
        <dbReference type="ChEBI" id="CHEBI:57455"/>
        <dbReference type="ChEBI" id="CHEBI:57457"/>
        <dbReference type="ChEBI" id="CHEBI:456216"/>
        <dbReference type="EC" id="6.3.3.2"/>
    </reaction>
</comment>
<dbReference type="Pfam" id="PF01812">
    <property type="entry name" value="5-FTHF_cyc-lig"/>
    <property type="match status" value="1"/>
</dbReference>
<evidence type="ECO:0000256" key="3">
    <source>
        <dbReference type="ARBA" id="ARBA00022840"/>
    </source>
</evidence>
<evidence type="ECO:0000256" key="2">
    <source>
        <dbReference type="ARBA" id="ARBA00022741"/>
    </source>
</evidence>
<dbReference type="RefSeq" id="WP_190542064.1">
    <property type="nucleotide sequence ID" value="NZ_CAWPNO010000084.1"/>
</dbReference>
<organism evidence="5 6">
    <name type="scientific">Calothrix parietina FACHB-288</name>
    <dbReference type="NCBI Taxonomy" id="2692896"/>
    <lineage>
        <taxon>Bacteria</taxon>
        <taxon>Bacillati</taxon>
        <taxon>Cyanobacteriota</taxon>
        <taxon>Cyanophyceae</taxon>
        <taxon>Nostocales</taxon>
        <taxon>Calotrichaceae</taxon>
        <taxon>Calothrix</taxon>
    </lineage>
</organism>
<dbReference type="SUPFAM" id="SSF100950">
    <property type="entry name" value="NagB/RpiA/CoA transferase-like"/>
    <property type="match status" value="1"/>
</dbReference>
<evidence type="ECO:0000256" key="4">
    <source>
        <dbReference type="RuleBase" id="RU361279"/>
    </source>
</evidence>
<keyword evidence="6" id="KW-1185">Reference proteome</keyword>
<comment type="caution">
    <text evidence="5">The sequence shown here is derived from an EMBL/GenBank/DDBJ whole genome shotgun (WGS) entry which is preliminary data.</text>
</comment>